<feature type="domain" description="VOC" evidence="1">
    <location>
        <begin position="2"/>
        <end position="115"/>
    </location>
</feature>
<organism evidence="2 3">
    <name type="scientific">Spirosoma liriopis</name>
    <dbReference type="NCBI Taxonomy" id="2937440"/>
    <lineage>
        <taxon>Bacteria</taxon>
        <taxon>Pseudomonadati</taxon>
        <taxon>Bacteroidota</taxon>
        <taxon>Cytophagia</taxon>
        <taxon>Cytophagales</taxon>
        <taxon>Cytophagaceae</taxon>
        <taxon>Spirosoma</taxon>
    </lineage>
</organism>
<dbReference type="RefSeq" id="WP_248475930.1">
    <property type="nucleotide sequence ID" value="NZ_JALPRF010000001.1"/>
</dbReference>
<name>A0ABT0HG73_9BACT</name>
<reference evidence="2 3" key="1">
    <citation type="submission" date="2022-04" db="EMBL/GenBank/DDBJ databases">
        <title>Spirosoma sp. strain RP8 genome sequencing and assembly.</title>
        <authorList>
            <person name="Jung Y."/>
        </authorList>
    </citation>
    <scope>NUCLEOTIDE SEQUENCE [LARGE SCALE GENOMIC DNA]</scope>
    <source>
        <strain evidence="2 3">RP8</strain>
    </source>
</reference>
<dbReference type="InterPro" id="IPR037523">
    <property type="entry name" value="VOC_core"/>
</dbReference>
<evidence type="ECO:0000313" key="2">
    <source>
        <dbReference type="EMBL" id="MCK8491149.1"/>
    </source>
</evidence>
<comment type="caution">
    <text evidence="2">The sequence shown here is derived from an EMBL/GenBank/DDBJ whole genome shotgun (WGS) entry which is preliminary data.</text>
</comment>
<dbReference type="SUPFAM" id="SSF54593">
    <property type="entry name" value="Glyoxalase/Bleomycin resistance protein/Dihydroxybiphenyl dioxygenase"/>
    <property type="match status" value="1"/>
</dbReference>
<proteinExistence type="predicted"/>
<keyword evidence="3" id="KW-1185">Reference proteome</keyword>
<dbReference type="PROSITE" id="PS51819">
    <property type="entry name" value="VOC"/>
    <property type="match status" value="1"/>
</dbReference>
<dbReference type="InterPro" id="IPR029068">
    <property type="entry name" value="Glyas_Bleomycin-R_OHBP_Dase"/>
</dbReference>
<dbReference type="EMBL" id="JALPRF010000001">
    <property type="protein sequence ID" value="MCK8491149.1"/>
    <property type="molecule type" value="Genomic_DNA"/>
</dbReference>
<evidence type="ECO:0000259" key="1">
    <source>
        <dbReference type="PROSITE" id="PS51819"/>
    </source>
</evidence>
<dbReference type="Gene3D" id="3.10.180.10">
    <property type="entry name" value="2,3-Dihydroxybiphenyl 1,2-Dioxygenase, domain 1"/>
    <property type="match status" value="1"/>
</dbReference>
<sequence>MKFLDIDLYTADPEGTRRFYTKQLGLDILDESTDQLTLQIGWTRLTFRAVPFPVAPYHFAINVPASTLEVCMHCYPFDYLDTQATGKVIAEFPAWGARACYFYDNNGNLLEFIGRNSLPLDNPNLTIGDLFQGISELGMGTENVPLATRQLRNQFGVPQFNRSIPMSDFNAVGDDNGLFIFSQVGRNWLFTNTPAALNYCRVAFETEPNGALQTLCSYDINQTPVGYAYNYPC</sequence>
<accession>A0ABT0HG73</accession>
<protein>
    <submittedName>
        <fullName evidence="2">Glyoxalase/bleomycin resistance/dioxygenase family protein</fullName>
    </submittedName>
</protein>
<gene>
    <name evidence="2" type="ORF">M0L20_04750</name>
</gene>
<evidence type="ECO:0000313" key="3">
    <source>
        <dbReference type="Proteomes" id="UP001202180"/>
    </source>
</evidence>
<dbReference type="Proteomes" id="UP001202180">
    <property type="component" value="Unassembled WGS sequence"/>
</dbReference>